<proteinExistence type="predicted"/>
<feature type="region of interest" description="Disordered" evidence="1">
    <location>
        <begin position="321"/>
        <end position="357"/>
    </location>
</feature>
<feature type="compositionally biased region" description="Basic and acidic residues" evidence="1">
    <location>
        <begin position="681"/>
        <end position="697"/>
    </location>
</feature>
<reference evidence="2" key="2">
    <citation type="submission" date="2013-04" db="UniProtKB">
        <authorList>
            <consortium name="EnsemblPlants"/>
        </authorList>
    </citation>
    <scope>IDENTIFICATION</scope>
</reference>
<dbReference type="OMA" id="MFNISDH"/>
<dbReference type="PANTHER" id="PTHR36886:SF9">
    <property type="match status" value="1"/>
</dbReference>
<feature type="compositionally biased region" description="Basic residues" evidence="1">
    <location>
        <begin position="247"/>
        <end position="259"/>
    </location>
</feature>
<organism evidence="2">
    <name type="scientific">Oryza brachyantha</name>
    <name type="common">malo sina</name>
    <dbReference type="NCBI Taxonomy" id="4533"/>
    <lineage>
        <taxon>Eukaryota</taxon>
        <taxon>Viridiplantae</taxon>
        <taxon>Streptophyta</taxon>
        <taxon>Embryophyta</taxon>
        <taxon>Tracheophyta</taxon>
        <taxon>Spermatophyta</taxon>
        <taxon>Magnoliopsida</taxon>
        <taxon>Liliopsida</taxon>
        <taxon>Poales</taxon>
        <taxon>Poaceae</taxon>
        <taxon>BOP clade</taxon>
        <taxon>Oryzoideae</taxon>
        <taxon>Oryzeae</taxon>
        <taxon>Oryzinae</taxon>
        <taxon>Oryza</taxon>
    </lineage>
</organism>
<evidence type="ECO:0000313" key="3">
    <source>
        <dbReference type="Proteomes" id="UP000006038"/>
    </source>
</evidence>
<dbReference type="STRING" id="4533.J3LQD2"/>
<feature type="compositionally biased region" description="Basic and acidic residues" evidence="1">
    <location>
        <begin position="321"/>
        <end position="336"/>
    </location>
</feature>
<dbReference type="Proteomes" id="UP000006038">
    <property type="component" value="Chromosome 3"/>
</dbReference>
<protein>
    <submittedName>
        <fullName evidence="2">Uncharacterized protein</fullName>
    </submittedName>
</protein>
<dbReference type="Gramene" id="OB03G32580.1">
    <property type="protein sequence ID" value="OB03G32580.1"/>
    <property type="gene ID" value="OB03G32580"/>
</dbReference>
<dbReference type="InterPro" id="IPR052650">
    <property type="entry name" value="Zinc_finger_CCCH"/>
</dbReference>
<dbReference type="AlphaFoldDB" id="J3LQD2"/>
<feature type="compositionally biased region" description="Basic and acidic residues" evidence="1">
    <location>
        <begin position="288"/>
        <end position="303"/>
    </location>
</feature>
<dbReference type="EnsemblPlants" id="OB03G32580.1">
    <property type="protein sequence ID" value="OB03G32580.1"/>
    <property type="gene ID" value="OB03G32580"/>
</dbReference>
<feature type="compositionally biased region" description="Basic and acidic residues" evidence="1">
    <location>
        <begin position="229"/>
        <end position="241"/>
    </location>
</feature>
<keyword evidence="3" id="KW-1185">Reference proteome</keyword>
<feature type="compositionally biased region" description="Polar residues" evidence="1">
    <location>
        <begin position="462"/>
        <end position="482"/>
    </location>
</feature>
<evidence type="ECO:0000313" key="2">
    <source>
        <dbReference type="EnsemblPlants" id="OB03G32580.1"/>
    </source>
</evidence>
<feature type="compositionally biased region" description="Basic residues" evidence="1">
    <location>
        <begin position="276"/>
        <end position="287"/>
    </location>
</feature>
<dbReference type="eggNOG" id="ENOG502R3Y6">
    <property type="taxonomic scope" value="Eukaryota"/>
</dbReference>
<sequence length="922" mass="103411">MTSDSLPFGLSVGRKQASGGYRYTEQYEWQHLALRQREQATREQPHIGSAMKYPLHAYHSYPFGNKIGGYHGQGHACPRHSSKQGEYNLSPGLAQTSCQWTEGEPSLDHLCDSAKRADGYMRATERQGEFFSANQGSGSKNTNYQEGRHLPAEANFPSVPFPMIDKAGHRSYMENVHTYDKRDGYCSKDPMFNISDHTSVGRTCHRVEVGRAHTRKGFDEFATHHEQFHQSPRDNFRDHMGSSRSCRSTHKCKMSRKQCAKQDLQKKNSNSTFVGRHGRNSNRKRHGDHLDGQRVKRNMPSEDLSKELCYPKMKDWQSYSHVDERHSGSDALRNDNQEGQTKKIKKGGQIGEKGNYHPKKGIITTAVCSGSESNENSGSDGIKSKEVFDSKLHQASVTHVEKGVLMKESENTSPSELLRECLIIWRRLKKDNCAEAENIIQTNTNGSVKTSKISFSGRLGNQRPTNSGIDDENSSTSRSAYVSSESDDESNSPSDNSKRCRGVMSSCELQKCSKERAGRESEQPFQSLRGNNYMKSPKYIIADASHPESSVCQKVSQHGEITDHLDANSKNELIVGYGTEKTLVADCAQLGERITSLSAIPELLDKKVVALCSMHDDSLKVNVSECSNQDSEISQFSATKLDKGTTDTLLEKPVTLSMGSDCRDIQWDGKDYNILRIKQEHSQHADSEHDMHHKESEEGPSQALKVASNKQIPHQFVSDPENPCTTRQADWNSFSSIPDLNCLPSTNADEERRPFEKVTFQVDGEGTDTQNDIKSLSASSCEPTLQKEQFKQREANELTQGICERECANRFHSPNSHSGPSQQSIVEENSMSIDAFKIVLCEFIKNIMKPLWEDGLLSREVHKIIARKAVDKVITVLAAKVPLTEIATCRFLLDESQSLEKLVQGYLDVYVGREVLKKKHAQ</sequence>
<accession>J3LQD2</accession>
<feature type="region of interest" description="Disordered" evidence="1">
    <location>
        <begin position="229"/>
        <end position="303"/>
    </location>
</feature>
<reference evidence="2" key="1">
    <citation type="journal article" date="2013" name="Nat. Commun.">
        <title>Whole-genome sequencing of Oryza brachyantha reveals mechanisms underlying Oryza genome evolution.</title>
        <authorList>
            <person name="Chen J."/>
            <person name="Huang Q."/>
            <person name="Gao D."/>
            <person name="Wang J."/>
            <person name="Lang Y."/>
            <person name="Liu T."/>
            <person name="Li B."/>
            <person name="Bai Z."/>
            <person name="Luis Goicoechea J."/>
            <person name="Liang C."/>
            <person name="Chen C."/>
            <person name="Zhang W."/>
            <person name="Sun S."/>
            <person name="Liao Y."/>
            <person name="Zhang X."/>
            <person name="Yang L."/>
            <person name="Song C."/>
            <person name="Wang M."/>
            <person name="Shi J."/>
            <person name="Liu G."/>
            <person name="Liu J."/>
            <person name="Zhou H."/>
            <person name="Zhou W."/>
            <person name="Yu Q."/>
            <person name="An N."/>
            <person name="Chen Y."/>
            <person name="Cai Q."/>
            <person name="Wang B."/>
            <person name="Liu B."/>
            <person name="Min J."/>
            <person name="Huang Y."/>
            <person name="Wu H."/>
            <person name="Li Z."/>
            <person name="Zhang Y."/>
            <person name="Yin Y."/>
            <person name="Song W."/>
            <person name="Jiang J."/>
            <person name="Jackson S.A."/>
            <person name="Wing R.A."/>
            <person name="Wang J."/>
            <person name="Chen M."/>
        </authorList>
    </citation>
    <scope>NUCLEOTIDE SEQUENCE [LARGE SCALE GENOMIC DNA]</scope>
    <source>
        <strain evidence="2">cv. IRGC 101232</strain>
    </source>
</reference>
<dbReference type="PANTHER" id="PTHR36886">
    <property type="entry name" value="PROTEIN FRIGIDA-ESSENTIAL 1"/>
    <property type="match status" value="1"/>
</dbReference>
<feature type="region of interest" description="Disordered" evidence="1">
    <location>
        <begin position="681"/>
        <end position="701"/>
    </location>
</feature>
<evidence type="ECO:0000256" key="1">
    <source>
        <dbReference type="SAM" id="MobiDB-lite"/>
    </source>
</evidence>
<dbReference type="HOGENOM" id="CLU_311103_0_0_1"/>
<name>J3LQD2_ORYBR</name>
<feature type="region of interest" description="Disordered" evidence="1">
    <location>
        <begin position="450"/>
        <end position="500"/>
    </location>
</feature>